<dbReference type="Gene3D" id="3.20.20.410">
    <property type="entry name" value="Protein of unknown function UPF0759"/>
    <property type="match status" value="1"/>
</dbReference>
<dbReference type="PANTHER" id="PTHR30348:SF4">
    <property type="entry name" value="DUF72 DOMAIN-CONTAINING PROTEIN"/>
    <property type="match status" value="1"/>
</dbReference>
<proteinExistence type="predicted"/>
<organism evidence="1 2">
    <name type="scientific">Ignisphaera cupida</name>
    <dbReference type="NCBI Taxonomy" id="3050454"/>
    <lineage>
        <taxon>Archaea</taxon>
        <taxon>Thermoproteota</taxon>
        <taxon>Thermoprotei</taxon>
        <taxon>Desulfurococcales</taxon>
        <taxon>Desulfurococcaceae</taxon>
        <taxon>Ignisphaera</taxon>
    </lineage>
</organism>
<dbReference type="Pfam" id="PF01904">
    <property type="entry name" value="DUF72"/>
    <property type="match status" value="1"/>
</dbReference>
<protein>
    <submittedName>
        <fullName evidence="1">DUF72 domain-containing protein</fullName>
    </submittedName>
</protein>
<keyword evidence="2" id="KW-1185">Reference proteome</keyword>
<accession>A0ABD4Z7F3</accession>
<comment type="caution">
    <text evidence="1">The sequence shown here is derived from an EMBL/GenBank/DDBJ whole genome shotgun (WGS) entry which is preliminary data.</text>
</comment>
<evidence type="ECO:0000313" key="1">
    <source>
        <dbReference type="EMBL" id="MDK6029261.1"/>
    </source>
</evidence>
<dbReference type="RefSeq" id="WP_285274244.1">
    <property type="nucleotide sequence ID" value="NZ_JASNVW010000005.1"/>
</dbReference>
<dbReference type="PANTHER" id="PTHR30348">
    <property type="entry name" value="UNCHARACTERIZED PROTEIN YECE"/>
    <property type="match status" value="1"/>
</dbReference>
<dbReference type="InterPro" id="IPR002763">
    <property type="entry name" value="DUF72"/>
</dbReference>
<dbReference type="Proteomes" id="UP001529235">
    <property type="component" value="Unassembled WGS sequence"/>
</dbReference>
<dbReference type="SUPFAM" id="SSF117396">
    <property type="entry name" value="TM1631-like"/>
    <property type="match status" value="1"/>
</dbReference>
<sequence length="237" mass="28285">MEVYVGTSGWMYDWNEDGTFDWYLRNSQLNAVELNASFYRFPFRNQVVGWARKTALKPIRWSVKVHRSITHVHRLSENCYEIWKRFFELFKSLDSYIDFYLFQMPPTFRKSEANVAKLEMFSKSSGLGHRLAVEFRDLSWFSKETIELAKKLGITLVSIDSPIATWIASSNNIVYLRLHGRMEWYSYEYSDEELKELATKIIDLNPKKVYVFFNNNHWMLENARKMLSFLLEKITSF</sequence>
<dbReference type="EMBL" id="JASNVW010000005">
    <property type="protein sequence ID" value="MDK6029261.1"/>
    <property type="molecule type" value="Genomic_DNA"/>
</dbReference>
<dbReference type="AlphaFoldDB" id="A0ABD4Z7F3"/>
<name>A0ABD4Z7F3_9CREN</name>
<evidence type="ECO:0000313" key="2">
    <source>
        <dbReference type="Proteomes" id="UP001529235"/>
    </source>
</evidence>
<dbReference type="InterPro" id="IPR036520">
    <property type="entry name" value="UPF0759_sf"/>
</dbReference>
<reference evidence="1 2" key="1">
    <citation type="submission" date="2023-05" db="EMBL/GenBank/DDBJ databases">
        <title>A new hyperthermophilic archaea 'Ignisphaera cupida' sp. nov. and description of the family 'Ignisphaeraceae' fam. nov.</title>
        <authorList>
            <person name="Podosokorskaya O.A."/>
            <person name="Elcheninov A.G."/>
            <person name="Klukina A."/>
            <person name="Merkel A.Y."/>
        </authorList>
    </citation>
    <scope>NUCLEOTIDE SEQUENCE [LARGE SCALE GENOMIC DNA]</scope>
    <source>
        <strain evidence="1 2">4213-co</strain>
    </source>
</reference>
<gene>
    <name evidence="1" type="ORF">QPL79_07775</name>
</gene>